<dbReference type="RefSeq" id="WP_068697066.1">
    <property type="nucleotide sequence ID" value="NZ_CP014167.1"/>
</dbReference>
<comment type="subcellular location">
    <subcellularLocation>
        <location evidence="1">Membrane</location>
    </subcellularLocation>
</comment>
<dbReference type="SUPFAM" id="SSF56519">
    <property type="entry name" value="Penicillin binding protein dimerisation domain"/>
    <property type="match status" value="1"/>
</dbReference>
<evidence type="ECO:0000313" key="7">
    <source>
        <dbReference type="Proteomes" id="UP000092573"/>
    </source>
</evidence>
<accession>A0A1B1N1X0</accession>
<dbReference type="Pfam" id="PF00905">
    <property type="entry name" value="Transpeptidase"/>
    <property type="match status" value="1"/>
</dbReference>
<dbReference type="GO" id="GO:0005886">
    <property type="term" value="C:plasma membrane"/>
    <property type="evidence" value="ECO:0007669"/>
    <property type="project" value="TreeGrafter"/>
</dbReference>
<dbReference type="Gene3D" id="3.40.710.10">
    <property type="entry name" value="DD-peptidase/beta-lactamase superfamily"/>
    <property type="match status" value="1"/>
</dbReference>
<dbReference type="STRING" id="1462996.AWM70_13075"/>
<evidence type="ECO:0008006" key="8">
    <source>
        <dbReference type="Google" id="ProtNLM"/>
    </source>
</evidence>
<evidence type="ECO:0000259" key="4">
    <source>
        <dbReference type="Pfam" id="PF00905"/>
    </source>
</evidence>
<feature type="domain" description="Penicillin-binding protein transpeptidase" evidence="4">
    <location>
        <begin position="310"/>
        <end position="626"/>
    </location>
</feature>
<proteinExistence type="inferred from homology"/>
<organism evidence="6 7">
    <name type="scientific">Paenibacillus yonginensis</name>
    <dbReference type="NCBI Taxonomy" id="1462996"/>
    <lineage>
        <taxon>Bacteria</taxon>
        <taxon>Bacillati</taxon>
        <taxon>Bacillota</taxon>
        <taxon>Bacilli</taxon>
        <taxon>Bacillales</taxon>
        <taxon>Paenibacillaceae</taxon>
        <taxon>Paenibacillus</taxon>
    </lineage>
</organism>
<dbReference type="KEGG" id="pyg:AWM70_13075"/>
<name>A0A1B1N1X0_9BACL</name>
<sequence length="635" mass="68926">MNLKMKKRIFAALLGVTAAILLILIRLAWLQLLDGVPKAATAHGRDTSEMAVLQRGTRMELDPGRGRFVDASGQPLTNEVVLAPVLFPVRASMDRGSRETFLKAGKPAEDEATSQEQKLLMLAKLLDTTPEKLETVRSRLQQPAYWTKKSGSRRNGSSNIPFSLTAEQAAELEKLDIAWVKALPVLQRYADQASGKQWLGFVAQQPEVVTAMNRMNQGNKIKTTRGAELPISAKLGAAGLEKSFDRLLRGEGPTDITYLMDGGRHPLSRKALRVHGADNPYYPLTIRTTIDLNLQNQLERLAVQKGVKEGAVVVLDAASGDVKAMISLPFYNPNQVDPQQTTSWSNRAVKEAVPGSIFKTVTAAAALEAGLSRPEEHFLCQGSYGKYGLSCSKKSGHGDITLARGFAESCNVVFGTLGERLSPFMLQRTADALGIGRTIGWEEQTFIDGQPLRQMDQEEAGTVFGSEPHPEDGGVRAQTAIGQRSVRLSPLQAANLIVTLLHGGAVQAPRLVSAISYASGTDMVRFEPHQSPSASGQISPRTARTLLKWMRSVVTDGTGRKLDHADWKLAGKSGTAQVVRNGKALNDQWFIGFGPYDSPKYAAAVLVQSRKPGSTHLATELFGEVMNTLAAVDRR</sequence>
<dbReference type="Proteomes" id="UP000092573">
    <property type="component" value="Chromosome"/>
</dbReference>
<dbReference type="InterPro" id="IPR012338">
    <property type="entry name" value="Beta-lactam/transpept-like"/>
</dbReference>
<reference evidence="6 7" key="1">
    <citation type="submission" date="2016-01" db="EMBL/GenBank/DDBJ databases">
        <title>Complete Genome Sequence of Paenibacillus yonginensis DCY84, a novel Plant Growth-Promoting Bacteria with Elicitation of Induced Systemic Resistance.</title>
        <authorList>
            <person name="Kim Y.J."/>
            <person name="Yang D.C."/>
            <person name="Sukweenadhi J."/>
        </authorList>
    </citation>
    <scope>NUCLEOTIDE SEQUENCE [LARGE SCALE GENOMIC DNA]</scope>
    <source>
        <strain evidence="6 7">DCY84</strain>
    </source>
</reference>
<protein>
    <recommendedName>
        <fullName evidence="8">Penicillin-binding protein</fullName>
    </recommendedName>
</protein>
<dbReference type="InterPro" id="IPR036138">
    <property type="entry name" value="PBP_dimer_sf"/>
</dbReference>
<dbReference type="Pfam" id="PF03717">
    <property type="entry name" value="PBP_dimer"/>
    <property type="match status" value="1"/>
</dbReference>
<comment type="similarity">
    <text evidence="2">Belongs to the transpeptidase family.</text>
</comment>
<keyword evidence="7" id="KW-1185">Reference proteome</keyword>
<dbReference type="InterPro" id="IPR001460">
    <property type="entry name" value="PCN-bd_Tpept"/>
</dbReference>
<keyword evidence="3" id="KW-0472">Membrane</keyword>
<dbReference type="AlphaFoldDB" id="A0A1B1N1X0"/>
<dbReference type="Gene3D" id="3.90.1310.10">
    <property type="entry name" value="Penicillin-binding protein 2a (Domain 2)"/>
    <property type="match status" value="1"/>
</dbReference>
<dbReference type="GO" id="GO:0071972">
    <property type="term" value="F:peptidoglycan L,D-transpeptidase activity"/>
    <property type="evidence" value="ECO:0007669"/>
    <property type="project" value="TreeGrafter"/>
</dbReference>
<evidence type="ECO:0000259" key="5">
    <source>
        <dbReference type="Pfam" id="PF03717"/>
    </source>
</evidence>
<evidence type="ECO:0000256" key="1">
    <source>
        <dbReference type="ARBA" id="ARBA00004370"/>
    </source>
</evidence>
<feature type="domain" description="Penicillin-binding protein dimerisation" evidence="5">
    <location>
        <begin position="62"/>
        <end position="252"/>
    </location>
</feature>
<dbReference type="SUPFAM" id="SSF56601">
    <property type="entry name" value="beta-lactamase/transpeptidase-like"/>
    <property type="match status" value="1"/>
</dbReference>
<dbReference type="GO" id="GO:0071555">
    <property type="term" value="P:cell wall organization"/>
    <property type="evidence" value="ECO:0007669"/>
    <property type="project" value="TreeGrafter"/>
</dbReference>
<evidence type="ECO:0000256" key="2">
    <source>
        <dbReference type="ARBA" id="ARBA00007171"/>
    </source>
</evidence>
<evidence type="ECO:0000256" key="3">
    <source>
        <dbReference type="ARBA" id="ARBA00023136"/>
    </source>
</evidence>
<dbReference type="PANTHER" id="PTHR30627:SF24">
    <property type="entry name" value="PENICILLIN-BINDING PROTEIN 4B"/>
    <property type="match status" value="1"/>
</dbReference>
<gene>
    <name evidence="6" type="ORF">AWM70_13075</name>
</gene>
<dbReference type="PANTHER" id="PTHR30627">
    <property type="entry name" value="PEPTIDOGLYCAN D,D-TRANSPEPTIDASE"/>
    <property type="match status" value="1"/>
</dbReference>
<evidence type="ECO:0000313" key="6">
    <source>
        <dbReference type="EMBL" id="ANS75427.1"/>
    </source>
</evidence>
<dbReference type="InterPro" id="IPR005311">
    <property type="entry name" value="PBP_dimer"/>
</dbReference>
<dbReference type="InterPro" id="IPR050515">
    <property type="entry name" value="Beta-lactam/transpept"/>
</dbReference>
<dbReference type="OrthoDB" id="2985542at2"/>
<dbReference type="EMBL" id="CP014167">
    <property type="protein sequence ID" value="ANS75427.1"/>
    <property type="molecule type" value="Genomic_DNA"/>
</dbReference>
<dbReference type="GO" id="GO:0008658">
    <property type="term" value="F:penicillin binding"/>
    <property type="evidence" value="ECO:0007669"/>
    <property type="project" value="InterPro"/>
</dbReference>